<dbReference type="SUPFAM" id="SSF69318">
    <property type="entry name" value="Integrin alpha N-terminal domain"/>
    <property type="match status" value="1"/>
</dbReference>
<dbReference type="PANTHER" id="PTHR46580">
    <property type="entry name" value="SENSOR KINASE-RELATED"/>
    <property type="match status" value="1"/>
</dbReference>
<keyword evidence="3" id="KW-1185">Reference proteome</keyword>
<dbReference type="AlphaFoldDB" id="A0A0U1NRV3"/>
<dbReference type="EMBL" id="CVRB01000001">
    <property type="protein sequence ID" value="CRK80779.1"/>
    <property type="molecule type" value="Genomic_DNA"/>
</dbReference>
<dbReference type="STRING" id="1499688.BN000_00667"/>
<organism evidence="2 3">
    <name type="scientific">Neobacillus massiliamazoniensis</name>
    <dbReference type="NCBI Taxonomy" id="1499688"/>
    <lineage>
        <taxon>Bacteria</taxon>
        <taxon>Bacillati</taxon>
        <taxon>Bacillota</taxon>
        <taxon>Bacilli</taxon>
        <taxon>Bacillales</taxon>
        <taxon>Bacillaceae</taxon>
        <taxon>Neobacillus</taxon>
    </lineage>
</organism>
<evidence type="ECO:0000313" key="2">
    <source>
        <dbReference type="EMBL" id="CRK80779.1"/>
    </source>
</evidence>
<keyword evidence="1" id="KW-0732">Signal</keyword>
<dbReference type="InterPro" id="IPR013517">
    <property type="entry name" value="FG-GAP"/>
</dbReference>
<proteinExistence type="predicted"/>
<dbReference type="Proteomes" id="UP000199087">
    <property type="component" value="Unassembled WGS sequence"/>
</dbReference>
<dbReference type="GO" id="GO:0008237">
    <property type="term" value="F:metallopeptidase activity"/>
    <property type="evidence" value="ECO:0007669"/>
    <property type="project" value="InterPro"/>
</dbReference>
<sequence length="566" mass="60524">MAIKKSDFDGDGIAEIPVTSPWGIGILKLSGNTLSAPTMAPNGTRFGDWLLNTADNRFDLMADFDGDGKTELLVTSPWGIGVLKQSGNTLSSPMIAPNGTRFGGWLLNTTDNRFGPVGDFDGDGKTEILVTSPWGIGIFKLSGNTFTVLMMAENGTRFGSWQLSTADNRFSPVGDVDGDGKTEILVTSPWGIGILKLSGNTLISLMAAPNGTRLGGWLLNTGDNHLHTLADLDGDGKDEIVISSPWGIGILKLSGNTLISPMMAPNGTRFGGWLLNTLDNRVGPAADFDGDGKAELFISSPWGIGILKLAGNTFNVAMLAPNGTRFGGWLLNTADNHFDNLADFTGDGKIDILVTSPWGIGIFRFEGNTINVPMMKPNGTRFGNWLLNTGDNRFELGEQTVRLHIKILTNPTISIDRMIVAMQQVYESVGIRVHRVSTETLNLPTLNTVDVGGCTMGTVTPEQTQLFANRNNAWGSDVVVYFVLSTNPPYNGCAAYPPGQPGAVVAQIATVWTIAHEVGHVLGLKHVSDNNRLMTGNGTANITNPPPDLISTEVNTMRASTLTFET</sequence>
<evidence type="ECO:0000256" key="1">
    <source>
        <dbReference type="ARBA" id="ARBA00022729"/>
    </source>
</evidence>
<reference evidence="3" key="1">
    <citation type="submission" date="2015-05" db="EMBL/GenBank/DDBJ databases">
        <authorList>
            <person name="Urmite Genomes"/>
        </authorList>
    </citation>
    <scope>NUCLEOTIDE SEQUENCE [LARGE SCALE GENOMIC DNA]</scope>
    <source>
        <strain evidence="3">LF1</strain>
    </source>
</reference>
<protein>
    <submittedName>
        <fullName evidence="2">FG-GAP repeat protein</fullName>
    </submittedName>
</protein>
<dbReference type="Pfam" id="PF13517">
    <property type="entry name" value="FG-GAP_3"/>
    <property type="match status" value="1"/>
</dbReference>
<dbReference type="OrthoDB" id="9802318at2"/>
<name>A0A0U1NRV3_9BACI</name>
<dbReference type="Gene3D" id="2.130.10.130">
    <property type="entry name" value="Integrin alpha, N-terminal"/>
    <property type="match status" value="2"/>
</dbReference>
<dbReference type="InterPro" id="IPR024079">
    <property type="entry name" value="MetalloPept_cat_dom_sf"/>
</dbReference>
<dbReference type="InterPro" id="IPR028994">
    <property type="entry name" value="Integrin_alpha_N"/>
</dbReference>
<evidence type="ECO:0000313" key="3">
    <source>
        <dbReference type="Proteomes" id="UP000199087"/>
    </source>
</evidence>
<dbReference type="Gene3D" id="3.40.390.10">
    <property type="entry name" value="Collagenase (Catalytic Domain)"/>
    <property type="match status" value="1"/>
</dbReference>
<accession>A0A0U1NRV3</accession>
<gene>
    <name evidence="2" type="ORF">BN000_00667</name>
</gene>
<dbReference type="PANTHER" id="PTHR46580:SF2">
    <property type="entry name" value="MAM DOMAIN-CONTAINING PROTEIN"/>
    <property type="match status" value="1"/>
</dbReference>
<dbReference type="SUPFAM" id="SSF55486">
    <property type="entry name" value="Metalloproteases ('zincins'), catalytic domain"/>
    <property type="match status" value="1"/>
</dbReference>
<dbReference type="RefSeq" id="WP_090630812.1">
    <property type="nucleotide sequence ID" value="NZ_CVRB01000001.1"/>
</dbReference>